<reference evidence="3" key="1">
    <citation type="journal article" date="2011" name="PLoS Genet.">
        <title>Genomic analysis of the necrotrophic fungal pathogens Sclerotinia sclerotiorum and Botrytis cinerea.</title>
        <authorList>
            <person name="Amselem J."/>
            <person name="Cuomo C.A."/>
            <person name="van Kan J.A."/>
            <person name="Viaud M."/>
            <person name="Benito E.P."/>
            <person name="Couloux A."/>
            <person name="Coutinho P.M."/>
            <person name="de Vries R.P."/>
            <person name="Dyer P.S."/>
            <person name="Fillinger S."/>
            <person name="Fournier E."/>
            <person name="Gout L."/>
            <person name="Hahn M."/>
            <person name="Kohn L."/>
            <person name="Lapalu N."/>
            <person name="Plummer K.M."/>
            <person name="Pradier J.M."/>
            <person name="Quevillon E."/>
            <person name="Sharon A."/>
            <person name="Simon A."/>
            <person name="ten Have A."/>
            <person name="Tudzynski B."/>
            <person name="Tudzynski P."/>
            <person name="Wincker P."/>
            <person name="Andrew M."/>
            <person name="Anthouard V."/>
            <person name="Beever R.E."/>
            <person name="Beffa R."/>
            <person name="Benoit I."/>
            <person name="Bouzid O."/>
            <person name="Brault B."/>
            <person name="Chen Z."/>
            <person name="Choquer M."/>
            <person name="Collemare J."/>
            <person name="Cotton P."/>
            <person name="Danchin E.G."/>
            <person name="Da Silva C."/>
            <person name="Gautier A."/>
            <person name="Giraud C."/>
            <person name="Giraud T."/>
            <person name="Gonzalez C."/>
            <person name="Grossetete S."/>
            <person name="Guldener U."/>
            <person name="Henrissat B."/>
            <person name="Howlett B.J."/>
            <person name="Kodira C."/>
            <person name="Kretschmer M."/>
            <person name="Lappartient A."/>
            <person name="Leroch M."/>
            <person name="Levis C."/>
            <person name="Mauceli E."/>
            <person name="Neuveglise C."/>
            <person name="Oeser B."/>
            <person name="Pearson M."/>
            <person name="Poulain J."/>
            <person name="Poussereau N."/>
            <person name="Quesneville H."/>
            <person name="Rascle C."/>
            <person name="Schumacher J."/>
            <person name="Segurens B."/>
            <person name="Sexton A."/>
            <person name="Silva E."/>
            <person name="Sirven C."/>
            <person name="Soanes D.M."/>
            <person name="Talbot N.J."/>
            <person name="Templeton M."/>
            <person name="Yandava C."/>
            <person name="Yarden O."/>
            <person name="Zeng Q."/>
            <person name="Rollins J.A."/>
            <person name="Lebrun M.H."/>
            <person name="Dickman M."/>
        </authorList>
    </citation>
    <scope>NUCLEOTIDE SEQUENCE [LARGE SCALE GENOMIC DNA]</scope>
    <source>
        <strain evidence="3">T4</strain>
    </source>
</reference>
<accession>G2Y284</accession>
<feature type="region of interest" description="Disordered" evidence="1">
    <location>
        <begin position="1"/>
        <end position="23"/>
    </location>
</feature>
<proteinExistence type="predicted"/>
<dbReference type="EMBL" id="FQ790283">
    <property type="protein sequence ID" value="CCD46774.1"/>
    <property type="molecule type" value="Genomic_DNA"/>
</dbReference>
<evidence type="ECO:0000256" key="1">
    <source>
        <dbReference type="SAM" id="MobiDB-lite"/>
    </source>
</evidence>
<dbReference type="InParanoid" id="G2Y284"/>
<feature type="compositionally biased region" description="Polar residues" evidence="1">
    <location>
        <begin position="1"/>
        <end position="11"/>
    </location>
</feature>
<dbReference type="Proteomes" id="UP000008177">
    <property type="component" value="Unplaced contigs"/>
</dbReference>
<name>G2Y284_BOTF4</name>
<protein>
    <submittedName>
        <fullName evidence="2">Uncharacterized protein</fullName>
    </submittedName>
</protein>
<evidence type="ECO:0000313" key="2">
    <source>
        <dbReference type="EMBL" id="CCD46774.1"/>
    </source>
</evidence>
<evidence type="ECO:0000313" key="3">
    <source>
        <dbReference type="Proteomes" id="UP000008177"/>
    </source>
</evidence>
<dbReference type="HOGENOM" id="CLU_2440581_0_0_1"/>
<sequence>MITVISRSSRSTLHHSFARTEKGQTNSLKLCPIQLRAKLPGSSTRRADKHETVVTKMEIVFFQPVLGQIMGQPSEKQANCGIRRNSRACD</sequence>
<organism evidence="2 3">
    <name type="scientific">Botryotinia fuckeliana (strain T4)</name>
    <name type="common">Noble rot fungus</name>
    <name type="synonym">Botrytis cinerea</name>
    <dbReference type="NCBI Taxonomy" id="999810"/>
    <lineage>
        <taxon>Eukaryota</taxon>
        <taxon>Fungi</taxon>
        <taxon>Dikarya</taxon>
        <taxon>Ascomycota</taxon>
        <taxon>Pezizomycotina</taxon>
        <taxon>Leotiomycetes</taxon>
        <taxon>Helotiales</taxon>
        <taxon>Sclerotiniaceae</taxon>
        <taxon>Botrytis</taxon>
    </lineage>
</organism>
<gene>
    <name evidence="2" type="ORF">BofuT4_P114800.1</name>
</gene>
<dbReference type="AlphaFoldDB" id="G2Y284"/>